<gene>
    <name evidence="2" type="ORF">EDD34_1989</name>
</gene>
<keyword evidence="3" id="KW-1185">Reference proteome</keyword>
<dbReference type="EMBL" id="RKQZ01000001">
    <property type="protein sequence ID" value="RPF21362.1"/>
    <property type="molecule type" value="Genomic_DNA"/>
</dbReference>
<feature type="transmembrane region" description="Helical" evidence="1">
    <location>
        <begin position="142"/>
        <end position="160"/>
    </location>
</feature>
<evidence type="ECO:0000313" key="2">
    <source>
        <dbReference type="EMBL" id="RPF21362.1"/>
    </source>
</evidence>
<protein>
    <recommendedName>
        <fullName evidence="4">Cytoplasmic membrane protein</fullName>
    </recommendedName>
</protein>
<accession>A0A3N4Z7Q3</accession>
<name>A0A3N4Z7Q3_9MICO</name>
<evidence type="ECO:0000256" key="1">
    <source>
        <dbReference type="SAM" id="Phobius"/>
    </source>
</evidence>
<dbReference type="OrthoDB" id="190649at2"/>
<comment type="caution">
    <text evidence="2">The sequence shown here is derived from an EMBL/GenBank/DDBJ whole genome shotgun (WGS) entry which is preliminary data.</text>
</comment>
<dbReference type="RefSeq" id="WP_123814408.1">
    <property type="nucleotide sequence ID" value="NZ_RKQZ01000001.1"/>
</dbReference>
<organism evidence="2 3">
    <name type="scientific">Myceligenerans xiligouense</name>
    <dbReference type="NCBI Taxonomy" id="253184"/>
    <lineage>
        <taxon>Bacteria</taxon>
        <taxon>Bacillati</taxon>
        <taxon>Actinomycetota</taxon>
        <taxon>Actinomycetes</taxon>
        <taxon>Micrococcales</taxon>
        <taxon>Promicromonosporaceae</taxon>
        <taxon>Myceligenerans</taxon>
    </lineage>
</organism>
<keyword evidence="1" id="KW-1133">Transmembrane helix</keyword>
<feature type="transmembrane region" description="Helical" evidence="1">
    <location>
        <begin position="114"/>
        <end position="136"/>
    </location>
</feature>
<evidence type="ECO:0000313" key="3">
    <source>
        <dbReference type="Proteomes" id="UP000280501"/>
    </source>
</evidence>
<dbReference type="Proteomes" id="UP000280501">
    <property type="component" value="Unassembled WGS sequence"/>
</dbReference>
<keyword evidence="1" id="KW-0472">Membrane</keyword>
<reference evidence="2 3" key="1">
    <citation type="submission" date="2018-11" db="EMBL/GenBank/DDBJ databases">
        <title>Sequencing the genomes of 1000 actinobacteria strains.</title>
        <authorList>
            <person name="Klenk H.-P."/>
        </authorList>
    </citation>
    <scope>NUCLEOTIDE SEQUENCE [LARGE SCALE GENOMIC DNA]</scope>
    <source>
        <strain evidence="2 3">DSM 15700</strain>
    </source>
</reference>
<feature type="transmembrane region" description="Helical" evidence="1">
    <location>
        <begin position="82"/>
        <end position="102"/>
    </location>
</feature>
<evidence type="ECO:0008006" key="4">
    <source>
        <dbReference type="Google" id="ProtNLM"/>
    </source>
</evidence>
<proteinExistence type="predicted"/>
<feature type="transmembrane region" description="Helical" evidence="1">
    <location>
        <begin position="20"/>
        <end position="39"/>
    </location>
</feature>
<dbReference type="AlphaFoldDB" id="A0A3N4Z7Q3"/>
<keyword evidence="1" id="KW-0812">Transmembrane</keyword>
<sequence length="176" mass="19475">MTRLVDAGQTAVVLRRRVRAWLVVFIIGLVVSGLTAFPLETEVRVGLDVLRAWRAEQWAPGLVEWFARVEEGLTVTNDAYPFLAYGTDWLAFAHLVIAVAFWGPLRDPVRNVWVVDFGLIACAGVIPLALICAPIREIPWGWTLIDMSFGVFGAIPLLLVRRMIGRLAVLETPGPA</sequence>